<keyword evidence="4 10" id="KW-1003">Cell membrane</keyword>
<dbReference type="AlphaFoldDB" id="C3JA70"/>
<feature type="domain" description="ABC3 transporter permease C-terminal" evidence="12">
    <location>
        <begin position="166"/>
        <end position="282"/>
    </location>
</feature>
<organism evidence="14 15">
    <name type="scientific">Porphyromonas endodontalis (strain ATCC 35406 / DSM 24491 / JCM 8526 / CCUG 16442 / BCRC 14492 / NCTC 13058 / HG 370)</name>
    <name type="common">Bacteroides endodontalis</name>
    <dbReference type="NCBI Taxonomy" id="553175"/>
    <lineage>
        <taxon>Bacteria</taxon>
        <taxon>Pseudomonadati</taxon>
        <taxon>Bacteroidota</taxon>
        <taxon>Bacteroidia</taxon>
        <taxon>Bacteroidales</taxon>
        <taxon>Porphyromonadaceae</taxon>
        <taxon>Porphyromonas</taxon>
    </lineage>
</organism>
<dbReference type="PIRSF" id="PIRSF003097">
    <property type="entry name" value="FtsX"/>
    <property type="match status" value="1"/>
</dbReference>
<dbReference type="GO" id="GO:0005886">
    <property type="term" value="C:plasma membrane"/>
    <property type="evidence" value="ECO:0007669"/>
    <property type="project" value="UniProtKB-SubCell"/>
</dbReference>
<dbReference type="InterPro" id="IPR003838">
    <property type="entry name" value="ABC3_permease_C"/>
</dbReference>
<keyword evidence="5 10" id="KW-0132">Cell division</keyword>
<dbReference type="Gene3D" id="3.30.70.3040">
    <property type="match status" value="1"/>
</dbReference>
<comment type="caution">
    <text evidence="14">The sequence shown here is derived from an EMBL/GenBank/DDBJ whole genome shotgun (WGS) entry which is preliminary data.</text>
</comment>
<accession>C3JA70</accession>
<feature type="transmembrane region" description="Helical" evidence="11">
    <location>
        <begin position="249"/>
        <end position="276"/>
    </location>
</feature>
<keyword evidence="15" id="KW-1185">Reference proteome</keyword>
<keyword evidence="9 10" id="KW-0131">Cell cycle</keyword>
<protein>
    <recommendedName>
        <fullName evidence="3 10">Cell division protein FtsX</fullName>
    </recommendedName>
</protein>
<feature type="transmembrane region" description="Helical" evidence="11">
    <location>
        <begin position="160"/>
        <end position="180"/>
    </location>
</feature>
<keyword evidence="7 11" id="KW-1133">Transmembrane helix</keyword>
<dbReference type="Pfam" id="PF02687">
    <property type="entry name" value="FtsX"/>
    <property type="match status" value="1"/>
</dbReference>
<proteinExistence type="inferred from homology"/>
<keyword evidence="6 11" id="KW-0812">Transmembrane</keyword>
<feature type="domain" description="FtsX extracellular" evidence="13">
    <location>
        <begin position="51"/>
        <end position="142"/>
    </location>
</feature>
<evidence type="ECO:0000313" key="14">
    <source>
        <dbReference type="EMBL" id="EEN82922.1"/>
    </source>
</evidence>
<dbReference type="RefSeq" id="WP_004333455.1">
    <property type="nucleotide sequence ID" value="NZ_ACNN01000018.1"/>
</dbReference>
<comment type="subcellular location">
    <subcellularLocation>
        <location evidence="1">Cell membrane</location>
        <topology evidence="1">Multi-pass membrane protein</topology>
    </subcellularLocation>
</comment>
<evidence type="ECO:0000256" key="2">
    <source>
        <dbReference type="ARBA" id="ARBA00007379"/>
    </source>
</evidence>
<dbReference type="Proteomes" id="UP000004295">
    <property type="component" value="Unassembled WGS sequence"/>
</dbReference>
<evidence type="ECO:0000256" key="7">
    <source>
        <dbReference type="ARBA" id="ARBA00022989"/>
    </source>
</evidence>
<comment type="similarity">
    <text evidence="2 10">Belongs to the ABC-4 integral membrane protein family. FtsX subfamily.</text>
</comment>
<dbReference type="GO" id="GO:0051301">
    <property type="term" value="P:cell division"/>
    <property type="evidence" value="ECO:0007669"/>
    <property type="project" value="UniProtKB-KW"/>
</dbReference>
<dbReference type="eggNOG" id="COG2177">
    <property type="taxonomic scope" value="Bacteria"/>
</dbReference>
<evidence type="ECO:0000256" key="11">
    <source>
        <dbReference type="SAM" id="Phobius"/>
    </source>
</evidence>
<dbReference type="Pfam" id="PF18075">
    <property type="entry name" value="FtsX_ECD"/>
    <property type="match status" value="1"/>
</dbReference>
<dbReference type="InterPro" id="IPR004513">
    <property type="entry name" value="FtsX"/>
</dbReference>
<evidence type="ECO:0000256" key="8">
    <source>
        <dbReference type="ARBA" id="ARBA00023136"/>
    </source>
</evidence>
<dbReference type="PANTHER" id="PTHR47755">
    <property type="entry name" value="CELL DIVISION PROTEIN FTSX"/>
    <property type="match status" value="1"/>
</dbReference>
<dbReference type="InterPro" id="IPR040690">
    <property type="entry name" value="FtsX_ECD"/>
</dbReference>
<evidence type="ECO:0000313" key="15">
    <source>
        <dbReference type="Proteomes" id="UP000004295"/>
    </source>
</evidence>
<evidence type="ECO:0000256" key="4">
    <source>
        <dbReference type="ARBA" id="ARBA00022475"/>
    </source>
</evidence>
<dbReference type="PANTHER" id="PTHR47755:SF1">
    <property type="entry name" value="CELL DIVISION PROTEIN FTSX"/>
    <property type="match status" value="1"/>
</dbReference>
<keyword evidence="8 10" id="KW-0472">Membrane</keyword>
<evidence type="ECO:0000256" key="1">
    <source>
        <dbReference type="ARBA" id="ARBA00004651"/>
    </source>
</evidence>
<feature type="transmembrane region" description="Helical" evidence="11">
    <location>
        <begin position="15"/>
        <end position="37"/>
    </location>
</feature>
<evidence type="ECO:0000256" key="3">
    <source>
        <dbReference type="ARBA" id="ARBA00021907"/>
    </source>
</evidence>
<dbReference type="STRING" id="553175.POREN0001_1558"/>
<reference evidence="14 15" key="1">
    <citation type="submission" date="2009-04" db="EMBL/GenBank/DDBJ databases">
        <authorList>
            <person name="Sebastian Y."/>
            <person name="Madupu R."/>
            <person name="Durkin A.S."/>
            <person name="Torralba M."/>
            <person name="Methe B."/>
            <person name="Sutton G.G."/>
            <person name="Strausberg R.L."/>
            <person name="Nelson K.E."/>
        </authorList>
    </citation>
    <scope>NUCLEOTIDE SEQUENCE [LARGE SCALE GENOMIC DNA]</scope>
    <source>
        <strain evidence="15">ATCC 35406 / BCRC 14492 / JCM 8526 / NCTC 13058 / HG 370</strain>
    </source>
</reference>
<dbReference type="GeneID" id="93365928"/>
<evidence type="ECO:0000256" key="5">
    <source>
        <dbReference type="ARBA" id="ARBA00022618"/>
    </source>
</evidence>
<evidence type="ECO:0000259" key="13">
    <source>
        <dbReference type="Pfam" id="PF18075"/>
    </source>
</evidence>
<evidence type="ECO:0000256" key="6">
    <source>
        <dbReference type="ARBA" id="ARBA00022692"/>
    </source>
</evidence>
<evidence type="ECO:0000259" key="12">
    <source>
        <dbReference type="Pfam" id="PF02687"/>
    </source>
</evidence>
<name>C3JA70_POREA</name>
<sequence length="290" mass="32718">MSHPKKRKYSFHTRFIAIISIAIPLFILGWVGVLESIQKGMEREMREGLTFTINLDKEMEGEKAEALSQELAQHKYIKEVRYISPAEAAKELEEELGENPELVLGHNPLLPSIELHLKAEYTDPDSLPLVDAYIASINGVDQLSYRLDMFSTVDKRMTKVSYLLLLLIGLLLLMAIVQVNNTTHLMIYTKRFLIRSMTLVGAKFGFICRPFLLYSLMNGLWGGCIAVALLLASLWGADRYMQQATSYISNLHCAVVMVALPLLGMLLSLITALFATRRYIRMDGGRMVLS</sequence>
<gene>
    <name evidence="14" type="ORF">POREN0001_1558</name>
</gene>
<feature type="transmembrane region" description="Helical" evidence="11">
    <location>
        <begin position="219"/>
        <end position="237"/>
    </location>
</feature>
<dbReference type="EMBL" id="ACNN01000018">
    <property type="protein sequence ID" value="EEN82922.1"/>
    <property type="molecule type" value="Genomic_DNA"/>
</dbReference>
<evidence type="ECO:0000256" key="9">
    <source>
        <dbReference type="ARBA" id="ARBA00023306"/>
    </source>
</evidence>
<evidence type="ECO:0000256" key="10">
    <source>
        <dbReference type="PIRNR" id="PIRNR003097"/>
    </source>
</evidence>